<dbReference type="EMBL" id="NAFI01000176">
    <property type="protein sequence ID" value="OSJ08143.1"/>
    <property type="molecule type" value="Genomic_DNA"/>
</dbReference>
<dbReference type="OrthoDB" id="7409359at2"/>
<dbReference type="AlphaFoldDB" id="A0A1X3G736"/>
<reference evidence="2 3" key="1">
    <citation type="submission" date="2017-03" db="EMBL/GenBank/DDBJ databases">
        <title>Whole genome sequences of fourteen strains of Bradyrhizobium canariense and one strain of Bradyrhizobium japonicum isolated from Lupinus (Papilionoideae: Genisteae) species in Algeria.</title>
        <authorList>
            <person name="Crovadore J."/>
            <person name="Chekireb D."/>
            <person name="Brachmann A."/>
            <person name="Chablais R."/>
            <person name="Cochard B."/>
            <person name="Lefort F."/>
        </authorList>
    </citation>
    <scope>NUCLEOTIDE SEQUENCE [LARGE SCALE GENOMIC DNA]</scope>
    <source>
        <strain evidence="2 3">UBMA195</strain>
    </source>
</reference>
<sequence>MSDRRKIDRSDVDLVAYIFGDGGSQRCRVFNISEDGAGIELPAKLHMRATFKMMLERDRIIRDCRLVWSSDTRIGVVFKAD</sequence>
<gene>
    <name evidence="2" type="ORF">BSZ18_20385</name>
</gene>
<dbReference type="SUPFAM" id="SSF141371">
    <property type="entry name" value="PilZ domain-like"/>
    <property type="match status" value="1"/>
</dbReference>
<proteinExistence type="predicted"/>
<dbReference type="InterPro" id="IPR009875">
    <property type="entry name" value="PilZ_domain"/>
</dbReference>
<feature type="domain" description="PilZ" evidence="1">
    <location>
        <begin position="3"/>
        <end position="78"/>
    </location>
</feature>
<evidence type="ECO:0000259" key="1">
    <source>
        <dbReference type="Pfam" id="PF07238"/>
    </source>
</evidence>
<dbReference type="Gene3D" id="2.40.10.220">
    <property type="entry name" value="predicted glycosyltransferase like domains"/>
    <property type="match status" value="1"/>
</dbReference>
<dbReference type="GO" id="GO:0035438">
    <property type="term" value="F:cyclic-di-GMP binding"/>
    <property type="evidence" value="ECO:0007669"/>
    <property type="project" value="InterPro"/>
</dbReference>
<organism evidence="2 3">
    <name type="scientific">Bradyrhizobium canariense</name>
    <dbReference type="NCBI Taxonomy" id="255045"/>
    <lineage>
        <taxon>Bacteria</taxon>
        <taxon>Pseudomonadati</taxon>
        <taxon>Pseudomonadota</taxon>
        <taxon>Alphaproteobacteria</taxon>
        <taxon>Hyphomicrobiales</taxon>
        <taxon>Nitrobacteraceae</taxon>
        <taxon>Bradyrhizobium</taxon>
    </lineage>
</organism>
<dbReference type="RefSeq" id="WP_085362054.1">
    <property type="nucleotide sequence ID" value="NZ_JAFBBN010000001.1"/>
</dbReference>
<evidence type="ECO:0000313" key="2">
    <source>
        <dbReference type="EMBL" id="OSJ08143.1"/>
    </source>
</evidence>
<evidence type="ECO:0000313" key="3">
    <source>
        <dbReference type="Proteomes" id="UP000193553"/>
    </source>
</evidence>
<accession>A0A1X3G736</accession>
<comment type="caution">
    <text evidence="2">The sequence shown here is derived from an EMBL/GenBank/DDBJ whole genome shotgun (WGS) entry which is preliminary data.</text>
</comment>
<protein>
    <submittedName>
        <fullName evidence="2">Pilus assembly protein PilZ</fullName>
    </submittedName>
</protein>
<dbReference type="Proteomes" id="UP000193553">
    <property type="component" value="Unassembled WGS sequence"/>
</dbReference>
<dbReference type="Pfam" id="PF07238">
    <property type="entry name" value="PilZ"/>
    <property type="match status" value="1"/>
</dbReference>
<name>A0A1X3G736_9BRAD</name>